<comment type="caution">
    <text evidence="1">The sequence shown here is derived from an EMBL/GenBank/DDBJ whole genome shotgun (WGS) entry which is preliminary data.</text>
</comment>
<dbReference type="SUPFAM" id="SSF81301">
    <property type="entry name" value="Nucleotidyltransferase"/>
    <property type="match status" value="1"/>
</dbReference>
<dbReference type="AlphaFoldDB" id="A0A3D9ISQ1"/>
<proteinExistence type="predicted"/>
<name>A0A3D9ISQ1_9BACL</name>
<evidence type="ECO:0000313" key="2">
    <source>
        <dbReference type="Proteomes" id="UP000256977"/>
    </source>
</evidence>
<evidence type="ECO:0008006" key="3">
    <source>
        <dbReference type="Google" id="ProtNLM"/>
    </source>
</evidence>
<organism evidence="1 2">
    <name type="scientific">Cohnella phaseoli</name>
    <dbReference type="NCBI Taxonomy" id="456490"/>
    <lineage>
        <taxon>Bacteria</taxon>
        <taxon>Bacillati</taxon>
        <taxon>Bacillota</taxon>
        <taxon>Bacilli</taxon>
        <taxon>Bacillales</taxon>
        <taxon>Paenibacillaceae</taxon>
        <taxon>Cohnella</taxon>
    </lineage>
</organism>
<dbReference type="Gene3D" id="3.30.460.10">
    <property type="entry name" value="Beta Polymerase, domain 2"/>
    <property type="match status" value="1"/>
</dbReference>
<keyword evidence="2" id="KW-1185">Reference proteome</keyword>
<evidence type="ECO:0000313" key="1">
    <source>
        <dbReference type="EMBL" id="RED64549.1"/>
    </source>
</evidence>
<gene>
    <name evidence="1" type="ORF">DFP98_122102</name>
</gene>
<dbReference type="Proteomes" id="UP000256977">
    <property type="component" value="Unassembled WGS sequence"/>
</dbReference>
<sequence>MNWKSEIYRKAVLIAEQYRAVNGVRGIAIGGSVARRTVWKHSDLELCLFVDEYRPAFDYFNVIDGLGVEIIQINVANVRAFLDRYAEDGSIQGALSFPIQVYQCRIVHDPEGLLAAFKQIYDRALFDDRIKSVKKREAKQRADERYGNAIRLLDEGSPASAHASLRLAVNELMLAYYWQHDILPRSQNRTVYLLKLHSRKLGSFDLYRLFTEVYGLTGNKAQMKEELFAAKNDLFSIASAAWGRNAPEFLEKACDGQLEWGYESSILYVHKWCVHTIHFTELTQAIYDRPEFARQRPELTRFLGFDRTDEEQVSAWMEDYTKVASALQIRIE</sequence>
<reference evidence="1 2" key="1">
    <citation type="submission" date="2018-07" db="EMBL/GenBank/DDBJ databases">
        <title>Genomic Encyclopedia of Type Strains, Phase III (KMG-III): the genomes of soil and plant-associated and newly described type strains.</title>
        <authorList>
            <person name="Whitman W."/>
        </authorList>
    </citation>
    <scope>NUCLEOTIDE SEQUENCE [LARGE SCALE GENOMIC DNA]</scope>
    <source>
        <strain evidence="1 2">CECT 7287</strain>
    </source>
</reference>
<dbReference type="EMBL" id="QRDZ01000022">
    <property type="protein sequence ID" value="RED64549.1"/>
    <property type="molecule type" value="Genomic_DNA"/>
</dbReference>
<protein>
    <recommendedName>
        <fullName evidence="3">Nucleotidyltransferase-like protein</fullName>
    </recommendedName>
</protein>
<dbReference type="OrthoDB" id="2532968at2"/>
<dbReference type="InterPro" id="IPR043519">
    <property type="entry name" value="NT_sf"/>
</dbReference>
<dbReference type="RefSeq" id="WP_116063277.1">
    <property type="nucleotide sequence ID" value="NZ_QRDZ01000022.1"/>
</dbReference>
<accession>A0A3D9ISQ1</accession>